<sequence>MSKPSQDNFLSARQHALASPLLQNCSTQCTPSSNPDPCDTQIESQCVPPITSQPPCPANLVQPNTTKAPKTLPPLDSLELADLSKSRVSSRLFRIIRRKPGPNDNIMISISPVHKRPVEIIPLRKCDDDDDDDGIDTIQTAYIFPKPIINLGPTSDRRGSSTQPTSTPVGTLVGAMRTPIWPSPINYPLLNACTTPKIVPIDMAVLETISFLELEPPAITTHLPKRIYHAVSSWVSDRLKRSLDDPDSQTIESFAMIQSRSTPTMAFTTPPNVPNFPSIEQRARNRRVLKLRSNVGVGSKKNQSVRRRLPLLPSLIGKSLAFFRSADSTLATTTGSRTPVDSAAVDCNRAITAEPTKDRETTEITETEETEETEEIEEITETEQVTPASTSRSPWSILRRFHVSTRPAAEVDTTLASTMMDEVYPRPYNTAISDRERRRLARLDNSLGGDYSSIDREWLSMMSEPTYFIHKRSLEPHPRTVTFDQNVTTMPFFKANGVSHLLEIHPGDETDIEDGRRDLEYDRAHGVSSESHASLEVKQLPAGAVDIHSVAAFSDQPIHLEESARLYSDEQQAEAVVGPVLDEPPRRMSVAERVRRYEAKTVSSMTSVGYCIPTHIQTCRSVPTAAVIPTNIPLVYPTVVTSAASLSSTAATTTNELPSTGTLKASAGQLPTVETIDRLIKELLTSDISKSQLIFKFRFRLGRRSTISVSKTELDEPRASINTVDSGYHSNGSSISSAFDATKF</sequence>
<dbReference type="EMBL" id="JAFCIX010000301">
    <property type="protein sequence ID" value="KAH6595482.1"/>
    <property type="molecule type" value="Genomic_DNA"/>
</dbReference>
<name>A0ABQ8FF04_9FUNG</name>
<gene>
    <name evidence="2" type="ORF">BASA50_005782</name>
</gene>
<evidence type="ECO:0000313" key="3">
    <source>
        <dbReference type="Proteomes" id="UP001648503"/>
    </source>
</evidence>
<keyword evidence="3" id="KW-1185">Reference proteome</keyword>
<organism evidence="2 3">
    <name type="scientific">Batrachochytrium salamandrivorans</name>
    <dbReference type="NCBI Taxonomy" id="1357716"/>
    <lineage>
        <taxon>Eukaryota</taxon>
        <taxon>Fungi</taxon>
        <taxon>Fungi incertae sedis</taxon>
        <taxon>Chytridiomycota</taxon>
        <taxon>Chytridiomycota incertae sedis</taxon>
        <taxon>Chytridiomycetes</taxon>
        <taxon>Rhizophydiales</taxon>
        <taxon>Rhizophydiales incertae sedis</taxon>
        <taxon>Batrachochytrium</taxon>
    </lineage>
</organism>
<dbReference type="Proteomes" id="UP001648503">
    <property type="component" value="Unassembled WGS sequence"/>
</dbReference>
<proteinExistence type="predicted"/>
<accession>A0ABQ8FF04</accession>
<protein>
    <submittedName>
        <fullName evidence="2">Uncharacterized protein</fullName>
    </submittedName>
</protein>
<feature type="compositionally biased region" description="Acidic residues" evidence="1">
    <location>
        <begin position="363"/>
        <end position="381"/>
    </location>
</feature>
<reference evidence="2 3" key="1">
    <citation type="submission" date="2021-02" db="EMBL/GenBank/DDBJ databases">
        <title>Variation within the Batrachochytrium salamandrivorans European outbreak.</title>
        <authorList>
            <person name="Kelly M."/>
            <person name="Pasmans F."/>
            <person name="Shea T.P."/>
            <person name="Munoz J.F."/>
            <person name="Carranza S."/>
            <person name="Cuomo C.A."/>
            <person name="Martel A."/>
        </authorList>
    </citation>
    <scope>NUCLEOTIDE SEQUENCE [LARGE SCALE GENOMIC DNA]</scope>
    <source>
        <strain evidence="2 3">AMFP18/2</strain>
    </source>
</reference>
<feature type="region of interest" description="Disordered" evidence="1">
    <location>
        <begin position="356"/>
        <end position="391"/>
    </location>
</feature>
<comment type="caution">
    <text evidence="2">The sequence shown here is derived from an EMBL/GenBank/DDBJ whole genome shotgun (WGS) entry which is preliminary data.</text>
</comment>
<evidence type="ECO:0000256" key="1">
    <source>
        <dbReference type="SAM" id="MobiDB-lite"/>
    </source>
</evidence>
<evidence type="ECO:0000313" key="2">
    <source>
        <dbReference type="EMBL" id="KAH6595482.1"/>
    </source>
</evidence>